<evidence type="ECO:0000256" key="1">
    <source>
        <dbReference type="SAM" id="Phobius"/>
    </source>
</evidence>
<dbReference type="KEGG" id="mtua:CSH63_11385"/>
<keyword evidence="1" id="KW-0812">Transmembrane</keyword>
<feature type="transmembrane region" description="Helical" evidence="1">
    <location>
        <begin position="314"/>
        <end position="335"/>
    </location>
</feature>
<gene>
    <name evidence="2" type="ORF">CSH63_11385</name>
</gene>
<dbReference type="AlphaFoldDB" id="A0A386WI78"/>
<organism evidence="2 3">
    <name type="scientific">Micromonospora tulbaghiae</name>
    <dbReference type="NCBI Taxonomy" id="479978"/>
    <lineage>
        <taxon>Bacteria</taxon>
        <taxon>Bacillati</taxon>
        <taxon>Actinomycetota</taxon>
        <taxon>Actinomycetes</taxon>
        <taxon>Micromonosporales</taxon>
        <taxon>Micromonosporaceae</taxon>
        <taxon>Micromonospora</taxon>
    </lineage>
</organism>
<evidence type="ECO:0000313" key="3">
    <source>
        <dbReference type="Proteomes" id="UP000267804"/>
    </source>
</evidence>
<keyword evidence="1" id="KW-1133">Transmembrane helix</keyword>
<protein>
    <submittedName>
        <fullName evidence="2">Uncharacterized protein</fullName>
    </submittedName>
</protein>
<name>A0A386WI78_9ACTN</name>
<proteinExistence type="predicted"/>
<feature type="transmembrane region" description="Helical" evidence="1">
    <location>
        <begin position="232"/>
        <end position="251"/>
    </location>
</feature>
<accession>A0A386WI78</accession>
<keyword evidence="1" id="KW-0472">Membrane</keyword>
<evidence type="ECO:0000313" key="2">
    <source>
        <dbReference type="EMBL" id="AYF28037.1"/>
    </source>
</evidence>
<feature type="transmembrane region" description="Helical" evidence="1">
    <location>
        <begin position="58"/>
        <end position="82"/>
    </location>
</feature>
<dbReference type="RefSeq" id="WP_120570243.1">
    <property type="nucleotide sequence ID" value="NZ_CP024087.1"/>
</dbReference>
<feature type="transmembrane region" description="Helical" evidence="1">
    <location>
        <begin position="271"/>
        <end position="294"/>
    </location>
</feature>
<reference evidence="2 3" key="1">
    <citation type="submission" date="2017-10" db="EMBL/GenBank/DDBJ databases">
        <title>Integration of genomic and chemical information greatly accelerates assignment of the full stereostructure of myelolactone, a potent inhibitor of myeloma from a marine-derived Micromonospora.</title>
        <authorList>
            <person name="Kim M.C."/>
            <person name="Machado H."/>
            <person name="Jensen P.R."/>
            <person name="Fenical W."/>
        </authorList>
    </citation>
    <scope>NUCLEOTIDE SEQUENCE [LARGE SCALE GENOMIC DNA]</scope>
    <source>
        <strain evidence="2 3">CNY-010</strain>
    </source>
</reference>
<dbReference type="EMBL" id="CP024087">
    <property type="protein sequence ID" value="AYF28037.1"/>
    <property type="molecule type" value="Genomic_DNA"/>
</dbReference>
<sequence length="355" mass="38526">MHRWLLLAYPRDYRRTRGAEILETVRDVGAAHRRTRVAANLVRHGLRARLGRPASRTVVAWASVFAVVCGLFAASFGTWLAWLGSRPLDHRDLAAVVGQLYPDRQAGHLDQDDPPAVFLIYGHPLGEDLLSELLLGDGGEYALAELTASFDQTPAGGLTDLRKRLDAAGWKRHEPFYADAYDCVPDTPRCDPASIPSDITVYAERGDHILAVELTADGSTNVTLSRATPGTAYPAGMLGFVLGLAGGWVLFGWASRRTEGRRPLVQGPAKVLYGVAMVFWAAPILLGAPLMLTHHLDEPHPRWHVPWEWLGQPALSLPFLVGTVLLLLVLGLAALPHRRPAARTLAGASDPGPAL</sequence>
<dbReference type="Proteomes" id="UP000267804">
    <property type="component" value="Chromosome"/>
</dbReference>